<dbReference type="PANTHER" id="PTHR11505">
    <property type="entry name" value="L1 TRANSPOSABLE ELEMENT-RELATED"/>
    <property type="match status" value="1"/>
</dbReference>
<sequence>MEQQLGTITTDISLLKDKLHKLADRVRITEKTLTALEPGLADQTSIVSQLRRQVEQLQDHAEDTAGRACWNNMGIVRLPEGTEVPHLTQFVETWLCTVVSMTGLSGLFTVERAHHLPTKRPIPGALLRTIVAKILNCRDQLLRAAREKAPLIVEGPQVSLFKITP</sequence>
<name>A0AAV7U3F2_PLEWA</name>
<keyword evidence="1" id="KW-0175">Coiled coil</keyword>
<dbReference type="AlphaFoldDB" id="A0AAV7U3F2"/>
<dbReference type="EMBL" id="JANPWB010000006">
    <property type="protein sequence ID" value="KAJ1182177.1"/>
    <property type="molecule type" value="Genomic_DNA"/>
</dbReference>
<reference evidence="2" key="1">
    <citation type="journal article" date="2022" name="bioRxiv">
        <title>Sequencing and chromosome-scale assembly of the giantPleurodeles waltlgenome.</title>
        <authorList>
            <person name="Brown T."/>
            <person name="Elewa A."/>
            <person name="Iarovenko S."/>
            <person name="Subramanian E."/>
            <person name="Araus A.J."/>
            <person name="Petzold A."/>
            <person name="Susuki M."/>
            <person name="Suzuki K.-i.T."/>
            <person name="Hayashi T."/>
            <person name="Toyoda A."/>
            <person name="Oliveira C."/>
            <person name="Osipova E."/>
            <person name="Leigh N.D."/>
            <person name="Simon A."/>
            <person name="Yun M.H."/>
        </authorList>
    </citation>
    <scope>NUCLEOTIDE SEQUENCE</scope>
    <source>
        <strain evidence="2">20211129_DDA</strain>
        <tissue evidence="2">Liver</tissue>
    </source>
</reference>
<gene>
    <name evidence="2" type="ORF">NDU88_007371</name>
</gene>
<evidence type="ECO:0000256" key="1">
    <source>
        <dbReference type="SAM" id="Coils"/>
    </source>
</evidence>
<evidence type="ECO:0000313" key="2">
    <source>
        <dbReference type="EMBL" id="KAJ1182177.1"/>
    </source>
</evidence>
<proteinExistence type="predicted"/>
<dbReference type="Proteomes" id="UP001066276">
    <property type="component" value="Chromosome 3_2"/>
</dbReference>
<comment type="caution">
    <text evidence="2">The sequence shown here is derived from an EMBL/GenBank/DDBJ whole genome shotgun (WGS) entry which is preliminary data.</text>
</comment>
<keyword evidence="3" id="KW-1185">Reference proteome</keyword>
<accession>A0AAV7U3F2</accession>
<feature type="coiled-coil region" evidence="1">
    <location>
        <begin position="40"/>
        <end position="67"/>
    </location>
</feature>
<organism evidence="2 3">
    <name type="scientific">Pleurodeles waltl</name>
    <name type="common">Iberian ribbed newt</name>
    <dbReference type="NCBI Taxonomy" id="8319"/>
    <lineage>
        <taxon>Eukaryota</taxon>
        <taxon>Metazoa</taxon>
        <taxon>Chordata</taxon>
        <taxon>Craniata</taxon>
        <taxon>Vertebrata</taxon>
        <taxon>Euteleostomi</taxon>
        <taxon>Amphibia</taxon>
        <taxon>Batrachia</taxon>
        <taxon>Caudata</taxon>
        <taxon>Salamandroidea</taxon>
        <taxon>Salamandridae</taxon>
        <taxon>Pleurodelinae</taxon>
        <taxon>Pleurodeles</taxon>
    </lineage>
</organism>
<protein>
    <submittedName>
        <fullName evidence="2">Uncharacterized protein</fullName>
    </submittedName>
</protein>
<dbReference type="Gene3D" id="3.30.70.1820">
    <property type="entry name" value="L1 transposable element, RRM domain"/>
    <property type="match status" value="1"/>
</dbReference>
<dbReference type="InterPro" id="IPR004244">
    <property type="entry name" value="Transposase_22"/>
</dbReference>
<evidence type="ECO:0000313" key="3">
    <source>
        <dbReference type="Proteomes" id="UP001066276"/>
    </source>
</evidence>